<keyword evidence="3" id="KW-1185">Reference proteome</keyword>
<gene>
    <name evidence="2" type="ORF">ACFSDA_07990</name>
</gene>
<sequence>MTDRAPWGKTYSDLWRHPKWVQLEAGPRALWVTALSWTVESRTFGAIPTPMLAMFRASEEDAAELVRVGLWDATKDGWQLHDWDHHQTSREKFTATSKARAVSGSRGGKARHAKSTRKSVTSDDRQIAKQTASNRQAEVEVEVEELLPPTPQGELLAATAPRPRGFVYPDSFELWWKTWPKKGDTKKTAFAAWEKAVKGNRRQAARVTAEHLQAAVEAYAADRNLPEQQFIPLATTWLNQDRWENGPLPPRGGSRGGPQAGDTGRAMAQSYDAARAYEALEQSGYYDQTPPLALTRRIA</sequence>
<evidence type="ECO:0008006" key="4">
    <source>
        <dbReference type="Google" id="ProtNLM"/>
    </source>
</evidence>
<feature type="region of interest" description="Disordered" evidence="1">
    <location>
        <begin position="242"/>
        <end position="266"/>
    </location>
</feature>
<protein>
    <recommendedName>
        <fullName evidence="4">DUF1376 domain-containing protein</fullName>
    </recommendedName>
</protein>
<dbReference type="Proteomes" id="UP001597280">
    <property type="component" value="Unassembled WGS sequence"/>
</dbReference>
<feature type="region of interest" description="Disordered" evidence="1">
    <location>
        <begin position="89"/>
        <end position="135"/>
    </location>
</feature>
<comment type="caution">
    <text evidence="2">The sequence shown here is derived from an EMBL/GenBank/DDBJ whole genome shotgun (WGS) entry which is preliminary data.</text>
</comment>
<feature type="compositionally biased region" description="Basic residues" evidence="1">
    <location>
        <begin position="108"/>
        <end position="117"/>
    </location>
</feature>
<dbReference type="RefSeq" id="WP_343904229.1">
    <property type="nucleotide sequence ID" value="NZ_BAAAIS010000002.1"/>
</dbReference>
<evidence type="ECO:0000313" key="2">
    <source>
        <dbReference type="EMBL" id="MFD1835018.1"/>
    </source>
</evidence>
<evidence type="ECO:0000256" key="1">
    <source>
        <dbReference type="SAM" id="MobiDB-lite"/>
    </source>
</evidence>
<organism evidence="2 3">
    <name type="scientific">Brachybacterium rhamnosum</name>
    <dbReference type="NCBI Taxonomy" id="173361"/>
    <lineage>
        <taxon>Bacteria</taxon>
        <taxon>Bacillati</taxon>
        <taxon>Actinomycetota</taxon>
        <taxon>Actinomycetes</taxon>
        <taxon>Micrococcales</taxon>
        <taxon>Dermabacteraceae</taxon>
        <taxon>Brachybacterium</taxon>
    </lineage>
</organism>
<reference evidence="3" key="1">
    <citation type="journal article" date="2019" name="Int. J. Syst. Evol. Microbiol.">
        <title>The Global Catalogue of Microorganisms (GCM) 10K type strain sequencing project: providing services to taxonomists for standard genome sequencing and annotation.</title>
        <authorList>
            <consortium name="The Broad Institute Genomics Platform"/>
            <consortium name="The Broad Institute Genome Sequencing Center for Infectious Disease"/>
            <person name="Wu L."/>
            <person name="Ma J."/>
        </authorList>
    </citation>
    <scope>NUCLEOTIDE SEQUENCE [LARGE SCALE GENOMIC DNA]</scope>
    <source>
        <strain evidence="3">JCM 11650</strain>
    </source>
</reference>
<proteinExistence type="predicted"/>
<accession>A0ABW4PW16</accession>
<evidence type="ECO:0000313" key="3">
    <source>
        <dbReference type="Proteomes" id="UP001597280"/>
    </source>
</evidence>
<dbReference type="EMBL" id="JBHUFL010000002">
    <property type="protein sequence ID" value="MFD1835018.1"/>
    <property type="molecule type" value="Genomic_DNA"/>
</dbReference>
<name>A0ABW4PW16_9MICO</name>